<dbReference type="PANTHER" id="PTHR47683:SF2">
    <property type="entry name" value="RNA-BINDING S4 DOMAIN-CONTAINING PROTEIN"/>
    <property type="match status" value="1"/>
</dbReference>
<gene>
    <name evidence="6" type="ORF">TrRE_jg11465</name>
</gene>
<evidence type="ECO:0000256" key="3">
    <source>
        <dbReference type="SAM" id="Coils"/>
    </source>
</evidence>
<dbReference type="Pfam" id="PF00849">
    <property type="entry name" value="PseudoU_synth_2"/>
    <property type="match status" value="1"/>
</dbReference>
<feature type="compositionally biased region" description="Acidic residues" evidence="4">
    <location>
        <begin position="244"/>
        <end position="255"/>
    </location>
</feature>
<dbReference type="AlphaFoldDB" id="A0A9W7AEP5"/>
<dbReference type="EMBL" id="BRXZ01002739">
    <property type="protein sequence ID" value="GMH69211.1"/>
    <property type="molecule type" value="Genomic_DNA"/>
</dbReference>
<feature type="coiled-coil region" evidence="3">
    <location>
        <begin position="43"/>
        <end position="70"/>
    </location>
</feature>
<organism evidence="6 7">
    <name type="scientific">Triparma retinervis</name>
    <dbReference type="NCBI Taxonomy" id="2557542"/>
    <lineage>
        <taxon>Eukaryota</taxon>
        <taxon>Sar</taxon>
        <taxon>Stramenopiles</taxon>
        <taxon>Ochrophyta</taxon>
        <taxon>Bolidophyceae</taxon>
        <taxon>Parmales</taxon>
        <taxon>Triparmaceae</taxon>
        <taxon>Triparma</taxon>
    </lineage>
</organism>
<dbReference type="GO" id="GO:0001522">
    <property type="term" value="P:pseudouridine synthesis"/>
    <property type="evidence" value="ECO:0007669"/>
    <property type="project" value="InterPro"/>
</dbReference>
<dbReference type="PANTHER" id="PTHR47683">
    <property type="entry name" value="PSEUDOURIDINE SYNTHASE FAMILY PROTEIN-RELATED"/>
    <property type="match status" value="1"/>
</dbReference>
<feature type="domain" description="Pseudouridine synthase RsuA/RluA-like" evidence="5">
    <location>
        <begin position="102"/>
        <end position="193"/>
    </location>
</feature>
<dbReference type="SUPFAM" id="SSF55174">
    <property type="entry name" value="Alpha-L RNA-binding motif"/>
    <property type="match status" value="1"/>
</dbReference>
<dbReference type="Gene3D" id="3.30.70.1560">
    <property type="entry name" value="Alpha-L RNA-binding motif"/>
    <property type="match status" value="1"/>
</dbReference>
<dbReference type="InterPro" id="IPR020103">
    <property type="entry name" value="PsdUridine_synth_cat_dom_sf"/>
</dbReference>
<evidence type="ECO:0000313" key="6">
    <source>
        <dbReference type="EMBL" id="GMH69211.1"/>
    </source>
</evidence>
<dbReference type="InterPro" id="IPR020094">
    <property type="entry name" value="TruA/RsuA/RluB/E/F_N"/>
</dbReference>
<keyword evidence="3" id="KW-0175">Coiled coil</keyword>
<name>A0A9W7AEP5_9STRA</name>
<evidence type="ECO:0000256" key="1">
    <source>
        <dbReference type="ARBA" id="ARBA00023235"/>
    </source>
</evidence>
<keyword evidence="1" id="KW-0413">Isomerase</keyword>
<evidence type="ECO:0000256" key="4">
    <source>
        <dbReference type="SAM" id="MobiDB-lite"/>
    </source>
</evidence>
<evidence type="ECO:0000259" key="5">
    <source>
        <dbReference type="Pfam" id="PF00849"/>
    </source>
</evidence>
<evidence type="ECO:0000313" key="7">
    <source>
        <dbReference type="Proteomes" id="UP001165082"/>
    </source>
</evidence>
<dbReference type="Proteomes" id="UP001165082">
    <property type="component" value="Unassembled WGS sequence"/>
</dbReference>
<dbReference type="GO" id="GO:0003723">
    <property type="term" value="F:RNA binding"/>
    <property type="evidence" value="ECO:0007669"/>
    <property type="project" value="UniProtKB-KW"/>
</dbReference>
<keyword evidence="2" id="KW-0694">RNA-binding</keyword>
<dbReference type="PROSITE" id="PS50889">
    <property type="entry name" value="S4"/>
    <property type="match status" value="1"/>
</dbReference>
<sequence length="342" mass="38244">MGKKGRVQLARALEMMGKAKGRRDAKRLIGSGRVLVMGMVAKSAAMKVDVENLEAEVKVLEVEVEEEEDDDEILSKRQKVVKVVKEEEEEEEEEESAHQFCVAYNKPCGMECTCAEGENGIKTLLDVHPSLPSPHYKAVGRLDRHSCGLLLFSRFGALTSALLAPKTAVEREYEIVVRGDVGEEGSEKSRDIARRVEEGVETDYGKFKGRVRWMKRCDEGELWEHRSCMKGTGGERNDRWNDGEANEGEEGGLEGEGGEAVFSKIVFSKICVIVGEGKKRMVRRLFAGLAENLHVVNLRRVRYGGVTLGELDAGRWRKLTEKETEFCKVCVKGFVEGGKEWN</sequence>
<reference evidence="6" key="1">
    <citation type="submission" date="2022-07" db="EMBL/GenBank/DDBJ databases">
        <title>Genome analysis of Parmales, a sister group of diatoms, reveals the evolutionary specialization of diatoms from phago-mixotrophs to photoautotrophs.</title>
        <authorList>
            <person name="Ban H."/>
            <person name="Sato S."/>
            <person name="Yoshikawa S."/>
            <person name="Kazumasa Y."/>
            <person name="Nakamura Y."/>
            <person name="Ichinomiya M."/>
            <person name="Saitoh K."/>
            <person name="Sato N."/>
            <person name="Blanc-Mathieu R."/>
            <person name="Endo H."/>
            <person name="Kuwata A."/>
            <person name="Ogata H."/>
        </authorList>
    </citation>
    <scope>NUCLEOTIDE SEQUENCE</scope>
</reference>
<accession>A0A9W7AEP5</accession>
<protein>
    <recommendedName>
        <fullName evidence="5">Pseudouridine synthase RsuA/RluA-like domain-containing protein</fullName>
    </recommendedName>
</protein>
<comment type="caution">
    <text evidence="6">The sequence shown here is derived from an EMBL/GenBank/DDBJ whole genome shotgun (WGS) entry which is preliminary data.</text>
</comment>
<feature type="region of interest" description="Disordered" evidence="4">
    <location>
        <begin position="233"/>
        <end position="255"/>
    </location>
</feature>
<dbReference type="InterPro" id="IPR050343">
    <property type="entry name" value="RsuA_PseudoU_synthase"/>
</dbReference>
<keyword evidence="7" id="KW-1185">Reference proteome</keyword>
<evidence type="ECO:0000256" key="2">
    <source>
        <dbReference type="PROSITE-ProRule" id="PRU00182"/>
    </source>
</evidence>
<dbReference type="SUPFAM" id="SSF55120">
    <property type="entry name" value="Pseudouridine synthase"/>
    <property type="match status" value="1"/>
</dbReference>
<dbReference type="GO" id="GO:0009982">
    <property type="term" value="F:pseudouridine synthase activity"/>
    <property type="evidence" value="ECO:0007669"/>
    <property type="project" value="InterPro"/>
</dbReference>
<proteinExistence type="predicted"/>
<dbReference type="OrthoDB" id="440619at2759"/>
<feature type="compositionally biased region" description="Basic and acidic residues" evidence="4">
    <location>
        <begin position="233"/>
        <end position="242"/>
    </location>
</feature>
<dbReference type="CDD" id="cd00165">
    <property type="entry name" value="S4"/>
    <property type="match status" value="1"/>
</dbReference>
<dbReference type="InterPro" id="IPR006145">
    <property type="entry name" value="PsdUridine_synth_RsuA/RluA"/>
</dbReference>
<dbReference type="Gene3D" id="3.30.70.580">
    <property type="entry name" value="Pseudouridine synthase I, catalytic domain, N-terminal subdomain"/>
    <property type="match status" value="1"/>
</dbReference>
<dbReference type="InterPro" id="IPR042092">
    <property type="entry name" value="PsdUridine_s_RsuA/RluB/E/F_cat"/>
</dbReference>